<dbReference type="Gene3D" id="3.40.50.12780">
    <property type="entry name" value="N-terminal domain of ligase-like"/>
    <property type="match status" value="1"/>
</dbReference>
<dbReference type="Gene3D" id="3.30.300.30">
    <property type="match status" value="1"/>
</dbReference>
<keyword evidence="3" id="KW-0436">Ligase</keyword>
<dbReference type="RefSeq" id="WP_123165766.1">
    <property type="nucleotide sequence ID" value="NZ_RIAX01000008.1"/>
</dbReference>
<dbReference type="InterPro" id="IPR050237">
    <property type="entry name" value="ATP-dep_AMP-bd_enzyme"/>
</dbReference>
<dbReference type="InterPro" id="IPR025110">
    <property type="entry name" value="AMP-bd_C"/>
</dbReference>
<organism evidence="3 4">
    <name type="scientific">Planococcus salinus</name>
    <dbReference type="NCBI Taxonomy" id="1848460"/>
    <lineage>
        <taxon>Bacteria</taxon>
        <taxon>Bacillati</taxon>
        <taxon>Bacillota</taxon>
        <taxon>Bacilli</taxon>
        <taxon>Bacillales</taxon>
        <taxon>Caryophanaceae</taxon>
        <taxon>Planococcus</taxon>
    </lineage>
</organism>
<accession>A0A3M8P716</accession>
<evidence type="ECO:0000259" key="2">
    <source>
        <dbReference type="Pfam" id="PF13193"/>
    </source>
</evidence>
<dbReference type="Proteomes" id="UP000275473">
    <property type="component" value="Unassembled WGS sequence"/>
</dbReference>
<dbReference type="OrthoDB" id="9803968at2"/>
<dbReference type="SUPFAM" id="SSF56801">
    <property type="entry name" value="Acetyl-CoA synthetase-like"/>
    <property type="match status" value="1"/>
</dbReference>
<feature type="domain" description="AMP-binding enzyme C-terminal" evidence="2">
    <location>
        <begin position="418"/>
        <end position="493"/>
    </location>
</feature>
<dbReference type="GO" id="GO:0016878">
    <property type="term" value="F:acid-thiol ligase activity"/>
    <property type="evidence" value="ECO:0007669"/>
    <property type="project" value="UniProtKB-ARBA"/>
</dbReference>
<evidence type="ECO:0000313" key="4">
    <source>
        <dbReference type="Proteomes" id="UP000275473"/>
    </source>
</evidence>
<reference evidence="3 4" key="1">
    <citation type="journal article" date="2018" name="Int. J. Syst. Evol. Microbiol.">
        <title>Planococcus salinus sp. nov., a moderately halophilic bacterium isolated from a saline-alkali soil.</title>
        <authorList>
            <person name="Gan L."/>
        </authorList>
    </citation>
    <scope>NUCLEOTIDE SEQUENCE [LARGE SCALE GENOMIC DNA]</scope>
    <source>
        <strain evidence="3 4">LCB217</strain>
    </source>
</reference>
<comment type="caution">
    <text evidence="3">The sequence shown here is derived from an EMBL/GenBank/DDBJ whole genome shotgun (WGS) entry which is preliminary data.</text>
</comment>
<protein>
    <submittedName>
        <fullName evidence="3">Long-chain-fatty-acid--CoA ligase</fullName>
    </submittedName>
</protein>
<keyword evidence="4" id="KW-1185">Reference proteome</keyword>
<feature type="domain" description="AMP-dependent synthetase/ligase" evidence="1">
    <location>
        <begin position="9"/>
        <end position="368"/>
    </location>
</feature>
<dbReference type="Pfam" id="PF13193">
    <property type="entry name" value="AMP-binding_C"/>
    <property type="match status" value="1"/>
</dbReference>
<sequence length="517" mass="57814">MNIPTSLTVNARRYPEKVAIVCEGRTYSYRELDEEVNRFANGLVKKGLQKGDKVSLFMKNSEHFIIAFYAVLRVGGVAVPVNYRLDSQDSSYIFRNSESAFAICDAEFEQLVAEAKQQAEHLHQVIVNPAAQQEDHFHWDEVKSEDASAPAIEVLDRDDAEILYTSGTTGDPKGALFDHQRIFQVNTAFALSTGLTTNDRLIHAVPLFHAAQLNQFLVTGILLGATNVIVRDFEPVQVMESFSEHQITVFFGLPEMYNMLLEVQSKEQYDVSSVRKCLYGADPIETSLIEKAMEFFGGSQFYNLCVVTEGGPGGVMLSAEEHKTKSGVGGKAMLFTEARVVDDEFKDVEPGKIGEFILKSGMVMKEYYGLPEETEEAFSDGWLLTGDLATIDEDGYISLVDRKQDRIISAGENIYSVEVEQAINSHPKVLESATVGLPEEEWGEIVGVIIVPKEGETIEEEELMSHCLKHLDGHKIPKKFLFADELPRNASGKVLKYQLRDLHISEFTWFKPTASNR</sequence>
<dbReference type="InterPro" id="IPR042099">
    <property type="entry name" value="ANL_N_sf"/>
</dbReference>
<dbReference type="PANTHER" id="PTHR43767">
    <property type="entry name" value="LONG-CHAIN-FATTY-ACID--COA LIGASE"/>
    <property type="match status" value="1"/>
</dbReference>
<gene>
    <name evidence="3" type="ORF">EEX84_11365</name>
</gene>
<dbReference type="InterPro" id="IPR020845">
    <property type="entry name" value="AMP-binding_CS"/>
</dbReference>
<name>A0A3M8P716_9BACL</name>
<dbReference type="NCBIfam" id="NF004837">
    <property type="entry name" value="PRK06187.1"/>
    <property type="match status" value="1"/>
</dbReference>
<dbReference type="PROSITE" id="PS00455">
    <property type="entry name" value="AMP_BINDING"/>
    <property type="match status" value="1"/>
</dbReference>
<dbReference type="AlphaFoldDB" id="A0A3M8P716"/>
<proteinExistence type="predicted"/>
<dbReference type="PANTHER" id="PTHR43767:SF1">
    <property type="entry name" value="NONRIBOSOMAL PEPTIDE SYNTHASE PES1 (EUROFUNG)-RELATED"/>
    <property type="match status" value="1"/>
</dbReference>
<evidence type="ECO:0000313" key="3">
    <source>
        <dbReference type="EMBL" id="RNF38984.1"/>
    </source>
</evidence>
<dbReference type="Pfam" id="PF00501">
    <property type="entry name" value="AMP-binding"/>
    <property type="match status" value="1"/>
</dbReference>
<evidence type="ECO:0000259" key="1">
    <source>
        <dbReference type="Pfam" id="PF00501"/>
    </source>
</evidence>
<dbReference type="InterPro" id="IPR000873">
    <property type="entry name" value="AMP-dep_synth/lig_dom"/>
</dbReference>
<dbReference type="InterPro" id="IPR045851">
    <property type="entry name" value="AMP-bd_C_sf"/>
</dbReference>
<dbReference type="EMBL" id="RIAX01000008">
    <property type="protein sequence ID" value="RNF38984.1"/>
    <property type="molecule type" value="Genomic_DNA"/>
</dbReference>